<dbReference type="AlphaFoldDB" id="H5SH50"/>
<accession>H5SH50</accession>
<sequence>MNYQTIRYEVAEGVATITLNRPDVLNAANLQMLRELNQALDAVQADAGVRAAVLTGAGRAFCAGADLAGMGEGFDLTDPLTVRRWLVEFFNPLILKIFEMEKPWIAAVNGIAAGGGCQLALACDLVVIAEDAYFCEIFAQRGLVVDLGGLFLLPRLVGLHKAKELAFFAEKISGLHAVELGLANTCVPGSELRAVAHEWATKLAQGPTVALGLMKVGMNRGLQMTLRDVMQYEASAQALAVHTQDVQEGLRAFVEKRAPKFQGR</sequence>
<proteinExistence type="inferred from homology"/>
<keyword evidence="2" id="KW-0456">Lyase</keyword>
<dbReference type="Pfam" id="PF00378">
    <property type="entry name" value="ECH_1"/>
    <property type="match status" value="1"/>
</dbReference>
<dbReference type="PANTHER" id="PTHR11941">
    <property type="entry name" value="ENOYL-COA HYDRATASE-RELATED"/>
    <property type="match status" value="1"/>
</dbReference>
<protein>
    <submittedName>
        <fullName evidence="4">Enoyl-CoA hydratase</fullName>
    </submittedName>
</protein>
<dbReference type="FunFam" id="1.10.12.10:FF:000001">
    <property type="entry name" value="Probable enoyl-CoA hydratase, mitochondrial"/>
    <property type="match status" value="1"/>
</dbReference>
<dbReference type="GO" id="GO:0016836">
    <property type="term" value="F:hydro-lyase activity"/>
    <property type="evidence" value="ECO:0007669"/>
    <property type="project" value="UniProtKB-ARBA"/>
</dbReference>
<dbReference type="InterPro" id="IPR014748">
    <property type="entry name" value="Enoyl-CoA_hydra_C"/>
</dbReference>
<reference evidence="4" key="1">
    <citation type="journal article" date="2005" name="Environ. Microbiol.">
        <title>Genetic and functional properties of uncultivated thermophilic crenarchaeotes from a subsurface gold mine as revealed by analysis of genome fragments.</title>
        <authorList>
            <person name="Nunoura T."/>
            <person name="Hirayama H."/>
            <person name="Takami H."/>
            <person name="Oida H."/>
            <person name="Nishi S."/>
            <person name="Shimamura S."/>
            <person name="Suzuki Y."/>
            <person name="Inagaki F."/>
            <person name="Takai K."/>
            <person name="Nealson K.H."/>
            <person name="Horikoshi K."/>
        </authorList>
    </citation>
    <scope>NUCLEOTIDE SEQUENCE</scope>
</reference>
<dbReference type="InterPro" id="IPR029045">
    <property type="entry name" value="ClpP/crotonase-like_dom_sf"/>
</dbReference>
<dbReference type="EMBL" id="AP011718">
    <property type="protein sequence ID" value="BAL55486.1"/>
    <property type="molecule type" value="Genomic_DNA"/>
</dbReference>
<reference evidence="4" key="2">
    <citation type="journal article" date="2012" name="PLoS ONE">
        <title>A Deeply Branching Thermophilic Bacterium with an Ancient Acetyl-CoA Pathway Dominates a Subsurface Ecosystem.</title>
        <authorList>
            <person name="Takami H."/>
            <person name="Noguchi H."/>
            <person name="Takaki Y."/>
            <person name="Uchiyama I."/>
            <person name="Toyoda A."/>
            <person name="Nishi S."/>
            <person name="Chee G.-J."/>
            <person name="Arai W."/>
            <person name="Nunoura T."/>
            <person name="Itoh T."/>
            <person name="Hattori M."/>
            <person name="Takai K."/>
        </authorList>
    </citation>
    <scope>NUCLEOTIDE SEQUENCE</scope>
</reference>
<dbReference type="PROSITE" id="PS00166">
    <property type="entry name" value="ENOYL_COA_HYDRATASE"/>
    <property type="match status" value="1"/>
</dbReference>
<dbReference type="SUPFAM" id="SSF52096">
    <property type="entry name" value="ClpP/crotonase"/>
    <property type="match status" value="1"/>
</dbReference>
<dbReference type="Gene3D" id="1.10.12.10">
    <property type="entry name" value="Lyase 2-enoyl-coa Hydratase, Chain A, domain 2"/>
    <property type="match status" value="1"/>
</dbReference>
<gene>
    <name evidence="4" type="ORF">HGMM_F27H04C44</name>
</gene>
<name>H5SH50_9BACT</name>
<evidence type="ECO:0000256" key="1">
    <source>
        <dbReference type="ARBA" id="ARBA00005254"/>
    </source>
</evidence>
<dbReference type="GO" id="GO:0006635">
    <property type="term" value="P:fatty acid beta-oxidation"/>
    <property type="evidence" value="ECO:0007669"/>
    <property type="project" value="TreeGrafter"/>
</dbReference>
<dbReference type="Gene3D" id="3.90.226.10">
    <property type="entry name" value="2-enoyl-CoA Hydratase, Chain A, domain 1"/>
    <property type="match status" value="1"/>
</dbReference>
<evidence type="ECO:0000313" key="4">
    <source>
        <dbReference type="EMBL" id="BAL55486.1"/>
    </source>
</evidence>
<evidence type="ECO:0000256" key="2">
    <source>
        <dbReference type="ARBA" id="ARBA00023239"/>
    </source>
</evidence>
<organism evidence="4">
    <name type="scientific">uncultured Acetothermia bacterium</name>
    <dbReference type="NCBI Taxonomy" id="236499"/>
    <lineage>
        <taxon>Bacteria</taxon>
        <taxon>Candidatus Bipolaricaulota</taxon>
        <taxon>environmental samples</taxon>
    </lineage>
</organism>
<comment type="similarity">
    <text evidence="1 3">Belongs to the enoyl-CoA hydratase/isomerase family.</text>
</comment>
<dbReference type="InterPro" id="IPR001753">
    <property type="entry name" value="Enoyl-CoA_hydra/iso"/>
</dbReference>
<dbReference type="CDD" id="cd06558">
    <property type="entry name" value="crotonase-like"/>
    <property type="match status" value="1"/>
</dbReference>
<evidence type="ECO:0000256" key="3">
    <source>
        <dbReference type="RuleBase" id="RU003707"/>
    </source>
</evidence>
<dbReference type="PANTHER" id="PTHR11941:SF133">
    <property type="entry name" value="1,2-EPOXYPHENYLACETYL-COA ISOMERASE"/>
    <property type="match status" value="1"/>
</dbReference>
<dbReference type="InterPro" id="IPR018376">
    <property type="entry name" value="Enoyl-CoA_hyd/isom_CS"/>
</dbReference>